<protein>
    <submittedName>
        <fullName evidence="1">Uncharacterized protein</fullName>
    </submittedName>
</protein>
<organism evidence="1 2">
    <name type="scientific">Cymbomonas tetramitiformis</name>
    <dbReference type="NCBI Taxonomy" id="36881"/>
    <lineage>
        <taxon>Eukaryota</taxon>
        <taxon>Viridiplantae</taxon>
        <taxon>Chlorophyta</taxon>
        <taxon>Pyramimonadophyceae</taxon>
        <taxon>Pyramimonadales</taxon>
        <taxon>Pyramimonadaceae</taxon>
        <taxon>Cymbomonas</taxon>
    </lineage>
</organism>
<dbReference type="Proteomes" id="UP001190700">
    <property type="component" value="Unassembled WGS sequence"/>
</dbReference>
<reference evidence="1 2" key="1">
    <citation type="journal article" date="2015" name="Genome Biol. Evol.">
        <title>Comparative Genomics of a Bacterivorous Green Alga Reveals Evolutionary Causalities and Consequences of Phago-Mixotrophic Mode of Nutrition.</title>
        <authorList>
            <person name="Burns J.A."/>
            <person name="Paasch A."/>
            <person name="Narechania A."/>
            <person name="Kim E."/>
        </authorList>
    </citation>
    <scope>NUCLEOTIDE SEQUENCE [LARGE SCALE GENOMIC DNA]</scope>
    <source>
        <strain evidence="1 2">PLY_AMNH</strain>
    </source>
</reference>
<comment type="caution">
    <text evidence="1">The sequence shown here is derived from an EMBL/GenBank/DDBJ whole genome shotgun (WGS) entry which is preliminary data.</text>
</comment>
<dbReference type="AlphaFoldDB" id="A0AAE0FJ05"/>
<sequence length="167" mass="18692">MMMNSKFSNAGTSPPVTSAVASPQFVAPFPPAVSELGAHFGVPPSLVPQSDGFALPPYDGSGWFVAPPGAVFDAGVMMTPQQHVVQLQQYQLQQQLAQQQQQLSLQLESQRRWALQQQLGHQLQLYHRGQCFRRSYRPLVQQRPRLPRCRFPCPCLRFPLTPSQPGR</sequence>
<proteinExistence type="predicted"/>
<dbReference type="EMBL" id="LGRX02017787">
    <property type="protein sequence ID" value="KAK3260370.1"/>
    <property type="molecule type" value="Genomic_DNA"/>
</dbReference>
<keyword evidence="2" id="KW-1185">Reference proteome</keyword>
<gene>
    <name evidence="1" type="ORF">CYMTET_30670</name>
</gene>
<accession>A0AAE0FJ05</accession>
<evidence type="ECO:0000313" key="2">
    <source>
        <dbReference type="Proteomes" id="UP001190700"/>
    </source>
</evidence>
<evidence type="ECO:0000313" key="1">
    <source>
        <dbReference type="EMBL" id="KAK3260370.1"/>
    </source>
</evidence>
<name>A0AAE0FJ05_9CHLO</name>